<dbReference type="Pfam" id="PF08245">
    <property type="entry name" value="Mur_ligase_M"/>
    <property type="match status" value="1"/>
</dbReference>
<dbReference type="SUPFAM" id="SSF51984">
    <property type="entry name" value="MurCD N-terminal domain"/>
    <property type="match status" value="1"/>
</dbReference>
<evidence type="ECO:0000256" key="13">
    <source>
        <dbReference type="ARBA" id="ARBA00047833"/>
    </source>
</evidence>
<evidence type="ECO:0000256" key="2">
    <source>
        <dbReference type="ARBA" id="ARBA00004752"/>
    </source>
</evidence>
<dbReference type="EC" id="6.3.2.8" evidence="3 14"/>
<dbReference type="HAMAP" id="MF_00046">
    <property type="entry name" value="MurC"/>
    <property type="match status" value="1"/>
</dbReference>
<evidence type="ECO:0000256" key="9">
    <source>
        <dbReference type="ARBA" id="ARBA00022960"/>
    </source>
</evidence>
<dbReference type="GO" id="GO:0071555">
    <property type="term" value="P:cell wall organization"/>
    <property type="evidence" value="ECO:0007669"/>
    <property type="project" value="UniProtKB-KW"/>
</dbReference>
<keyword evidence="8 14" id="KW-0067">ATP-binding</keyword>
<feature type="binding site" evidence="14">
    <location>
        <begin position="114"/>
        <end position="120"/>
    </location>
    <ligand>
        <name>ATP</name>
        <dbReference type="ChEBI" id="CHEBI:30616"/>
    </ligand>
</feature>
<dbReference type="PANTHER" id="PTHR43445:SF3">
    <property type="entry name" value="UDP-N-ACETYLMURAMATE--L-ALANINE LIGASE"/>
    <property type="match status" value="1"/>
</dbReference>
<evidence type="ECO:0000256" key="6">
    <source>
        <dbReference type="ARBA" id="ARBA00022618"/>
    </source>
</evidence>
<evidence type="ECO:0000256" key="8">
    <source>
        <dbReference type="ARBA" id="ARBA00022840"/>
    </source>
</evidence>
<evidence type="ECO:0000256" key="4">
    <source>
        <dbReference type="ARBA" id="ARBA00022490"/>
    </source>
</evidence>
<sequence length="471" mass="50912">MKLPKAIGLVHFIGIGGIGMSGIAEVLHNLGHRVQGSDQSESANVQRLRDKGIPVHIGHKAENLGDAEVVVVSTAIKKSNPELVAAREKLLPVVRRAEMLAELMRFRNAIAIGGTHGKTTTTSLVATLLEAGGLDPTVINGGIINAYGTNARMGEGEWMVVEADESDGTFLKLPADVAVVTNIDPEHLDHYGNFDAVRAAFRQFVENVPFYGFGVMCIDHPEVQSLVGRIEDRKVITYGENPQADVRFSNVRIDGTRSLFDIEIRRRRTGKVIQIKDLVMPMPGRHNISNATAAVAVANRLGISNEAIAKGLASFGGVKRRFTLTGEWNGVKVFDDYGHHPVEIKAVLKAAREACKGRIIAVHQPHRYTRLSSLFEEFAACFNDADSIFLAPVYAAGEEPIEGVDSQTLVSRIKASGHRDARYLPSQEDLAAMVAEIAQPGDFVVLLGAGSITYWAASLPKELEGLSGKSA</sequence>
<evidence type="ECO:0000259" key="15">
    <source>
        <dbReference type="Pfam" id="PF01225"/>
    </source>
</evidence>
<dbReference type="InterPro" id="IPR013221">
    <property type="entry name" value="Mur_ligase_cen"/>
</dbReference>
<comment type="caution">
    <text evidence="19">The sequence shown here is derived from an EMBL/GenBank/DDBJ whole genome shotgun (WGS) entry which is preliminary data.</text>
</comment>
<dbReference type="EMBL" id="JAADZA010000003">
    <property type="protein sequence ID" value="NEV10303.1"/>
    <property type="molecule type" value="Genomic_DNA"/>
</dbReference>
<keyword evidence="4 14" id="KW-0963">Cytoplasm</keyword>
<evidence type="ECO:0000256" key="11">
    <source>
        <dbReference type="ARBA" id="ARBA00023306"/>
    </source>
</evidence>
<evidence type="ECO:0000313" key="21">
    <source>
        <dbReference type="Proteomes" id="UP000526625"/>
    </source>
</evidence>
<dbReference type="InterPro" id="IPR036565">
    <property type="entry name" value="Mur-like_cat_sf"/>
</dbReference>
<gene>
    <name evidence="14" type="primary">murC</name>
    <name evidence="18" type="ORF">GGD45_001050</name>
    <name evidence="19" type="ORF">GXW80_04805</name>
</gene>
<dbReference type="GO" id="GO:0008763">
    <property type="term" value="F:UDP-N-acetylmuramate-L-alanine ligase activity"/>
    <property type="evidence" value="ECO:0007669"/>
    <property type="project" value="UniProtKB-UniRule"/>
</dbReference>
<reference evidence="19 20" key="1">
    <citation type="submission" date="2020-02" db="EMBL/GenBank/DDBJ databases">
        <title>Draft genome sequence of Rhizobium tropici.</title>
        <authorList>
            <person name="Khayi S."/>
            <person name="Jemo M."/>
        </authorList>
    </citation>
    <scope>NUCLEOTIDE SEQUENCE [LARGE SCALE GENOMIC DNA]</scope>
    <source>
        <strain evidence="19 20">A12</strain>
    </source>
</reference>
<dbReference type="SUPFAM" id="SSF53244">
    <property type="entry name" value="MurD-like peptide ligases, peptide-binding domain"/>
    <property type="match status" value="1"/>
</dbReference>
<feature type="domain" description="Mur ligase C-terminal" evidence="16">
    <location>
        <begin position="320"/>
        <end position="450"/>
    </location>
</feature>
<keyword evidence="6 14" id="KW-0132">Cell division</keyword>
<dbReference type="GO" id="GO:0005737">
    <property type="term" value="C:cytoplasm"/>
    <property type="evidence" value="ECO:0007669"/>
    <property type="project" value="UniProtKB-SubCell"/>
</dbReference>
<dbReference type="RefSeq" id="WP_015340351.1">
    <property type="nucleotide sequence ID" value="NZ_JAADZA010000003.1"/>
</dbReference>
<evidence type="ECO:0000313" key="18">
    <source>
        <dbReference type="EMBL" id="MBB6490660.1"/>
    </source>
</evidence>
<dbReference type="Gene3D" id="3.90.190.20">
    <property type="entry name" value="Mur ligase, C-terminal domain"/>
    <property type="match status" value="1"/>
</dbReference>
<comment type="subcellular location">
    <subcellularLocation>
        <location evidence="1 14">Cytoplasm</location>
    </subcellularLocation>
</comment>
<keyword evidence="11 14" id="KW-0131">Cell cycle</keyword>
<keyword evidence="9 14" id="KW-0133">Cell shape</keyword>
<protein>
    <recommendedName>
        <fullName evidence="3 14">UDP-N-acetylmuramate--L-alanine ligase</fullName>
        <ecNumber evidence="3 14">6.3.2.8</ecNumber>
    </recommendedName>
    <alternativeName>
        <fullName evidence="14">UDP-N-acetylmuramoyl-L-alanine synthetase</fullName>
    </alternativeName>
</protein>
<dbReference type="InterPro" id="IPR004101">
    <property type="entry name" value="Mur_ligase_C"/>
</dbReference>
<feature type="domain" description="Mur ligase N-terminal catalytic" evidence="15">
    <location>
        <begin position="10"/>
        <end position="106"/>
    </location>
</feature>
<dbReference type="Pfam" id="PF02875">
    <property type="entry name" value="Mur_ligase_C"/>
    <property type="match status" value="1"/>
</dbReference>
<dbReference type="InterPro" id="IPR000713">
    <property type="entry name" value="Mur_ligase_N"/>
</dbReference>
<dbReference type="GO" id="GO:0005524">
    <property type="term" value="F:ATP binding"/>
    <property type="evidence" value="ECO:0007669"/>
    <property type="project" value="UniProtKB-UniRule"/>
</dbReference>
<name>A0A6P1C413_RHITR</name>
<dbReference type="AlphaFoldDB" id="A0A6P1C413"/>
<evidence type="ECO:0000256" key="12">
    <source>
        <dbReference type="ARBA" id="ARBA00023316"/>
    </source>
</evidence>
<evidence type="ECO:0000259" key="16">
    <source>
        <dbReference type="Pfam" id="PF02875"/>
    </source>
</evidence>
<evidence type="ECO:0000256" key="10">
    <source>
        <dbReference type="ARBA" id="ARBA00022984"/>
    </source>
</evidence>
<comment type="function">
    <text evidence="14">Cell wall formation.</text>
</comment>
<evidence type="ECO:0000259" key="17">
    <source>
        <dbReference type="Pfam" id="PF08245"/>
    </source>
</evidence>
<dbReference type="NCBIfam" id="TIGR01082">
    <property type="entry name" value="murC"/>
    <property type="match status" value="1"/>
</dbReference>
<evidence type="ECO:0000256" key="7">
    <source>
        <dbReference type="ARBA" id="ARBA00022741"/>
    </source>
</evidence>
<proteinExistence type="inferred from homology"/>
<keyword evidence="21" id="KW-1185">Reference proteome</keyword>
<keyword evidence="7 14" id="KW-0547">Nucleotide-binding</keyword>
<dbReference type="PANTHER" id="PTHR43445">
    <property type="entry name" value="UDP-N-ACETYLMURAMATE--L-ALANINE LIGASE-RELATED"/>
    <property type="match status" value="1"/>
</dbReference>
<feature type="domain" description="Mur ligase central" evidence="17">
    <location>
        <begin position="112"/>
        <end position="298"/>
    </location>
</feature>
<dbReference type="Pfam" id="PF01225">
    <property type="entry name" value="Mur_ligase"/>
    <property type="match status" value="1"/>
</dbReference>
<comment type="catalytic activity">
    <reaction evidence="13 14">
        <text>UDP-N-acetyl-alpha-D-muramate + L-alanine + ATP = UDP-N-acetyl-alpha-D-muramoyl-L-alanine + ADP + phosphate + H(+)</text>
        <dbReference type="Rhea" id="RHEA:23372"/>
        <dbReference type="ChEBI" id="CHEBI:15378"/>
        <dbReference type="ChEBI" id="CHEBI:30616"/>
        <dbReference type="ChEBI" id="CHEBI:43474"/>
        <dbReference type="ChEBI" id="CHEBI:57972"/>
        <dbReference type="ChEBI" id="CHEBI:70757"/>
        <dbReference type="ChEBI" id="CHEBI:83898"/>
        <dbReference type="ChEBI" id="CHEBI:456216"/>
        <dbReference type="EC" id="6.3.2.8"/>
    </reaction>
</comment>
<dbReference type="Proteomes" id="UP000471190">
    <property type="component" value="Unassembled WGS sequence"/>
</dbReference>
<dbReference type="InterPro" id="IPR036615">
    <property type="entry name" value="Mur_ligase_C_dom_sf"/>
</dbReference>
<keyword evidence="5 14" id="KW-0436">Ligase</keyword>
<dbReference type="Gene3D" id="3.40.1190.10">
    <property type="entry name" value="Mur-like, catalytic domain"/>
    <property type="match status" value="1"/>
</dbReference>
<comment type="pathway">
    <text evidence="2 14">Cell wall biogenesis; peptidoglycan biosynthesis.</text>
</comment>
<accession>A0A6P1C413</accession>
<dbReference type="InterPro" id="IPR050061">
    <property type="entry name" value="MurCDEF_pg_biosynth"/>
</dbReference>
<dbReference type="Proteomes" id="UP000526625">
    <property type="component" value="Unassembled WGS sequence"/>
</dbReference>
<evidence type="ECO:0000256" key="14">
    <source>
        <dbReference type="HAMAP-Rule" id="MF_00046"/>
    </source>
</evidence>
<evidence type="ECO:0000256" key="1">
    <source>
        <dbReference type="ARBA" id="ARBA00004496"/>
    </source>
</evidence>
<dbReference type="SUPFAM" id="SSF53623">
    <property type="entry name" value="MurD-like peptide ligases, catalytic domain"/>
    <property type="match status" value="1"/>
</dbReference>
<comment type="similarity">
    <text evidence="14">Belongs to the MurCDEF family.</text>
</comment>
<dbReference type="GO" id="GO:0051301">
    <property type="term" value="P:cell division"/>
    <property type="evidence" value="ECO:0007669"/>
    <property type="project" value="UniProtKB-KW"/>
</dbReference>
<evidence type="ECO:0000313" key="20">
    <source>
        <dbReference type="Proteomes" id="UP000471190"/>
    </source>
</evidence>
<keyword evidence="10 14" id="KW-0573">Peptidoglycan synthesis</keyword>
<evidence type="ECO:0000256" key="5">
    <source>
        <dbReference type="ARBA" id="ARBA00022598"/>
    </source>
</evidence>
<organism evidence="19 20">
    <name type="scientific">Rhizobium tropici</name>
    <dbReference type="NCBI Taxonomy" id="398"/>
    <lineage>
        <taxon>Bacteria</taxon>
        <taxon>Pseudomonadati</taxon>
        <taxon>Pseudomonadota</taxon>
        <taxon>Alphaproteobacteria</taxon>
        <taxon>Hyphomicrobiales</taxon>
        <taxon>Rhizobiaceae</taxon>
        <taxon>Rhizobium/Agrobacterium group</taxon>
        <taxon>Rhizobium</taxon>
    </lineage>
</organism>
<dbReference type="Gene3D" id="3.40.50.720">
    <property type="entry name" value="NAD(P)-binding Rossmann-like Domain"/>
    <property type="match status" value="1"/>
</dbReference>
<evidence type="ECO:0000313" key="19">
    <source>
        <dbReference type="EMBL" id="NEV10303.1"/>
    </source>
</evidence>
<dbReference type="UniPathway" id="UPA00219"/>
<keyword evidence="12 14" id="KW-0961">Cell wall biogenesis/degradation</keyword>
<reference evidence="18 21" key="2">
    <citation type="submission" date="2020-08" db="EMBL/GenBank/DDBJ databases">
        <title>Genomic Encyclopedia of Type Strains, Phase IV (KMG-V): Genome sequencing to study the core and pangenomes of soil and plant-associated prokaryotes.</title>
        <authorList>
            <person name="Whitman W."/>
        </authorList>
    </citation>
    <scope>NUCLEOTIDE SEQUENCE [LARGE SCALE GENOMIC DNA]</scope>
    <source>
        <strain evidence="18 21">SEMIA 4059</strain>
    </source>
</reference>
<evidence type="ECO:0000256" key="3">
    <source>
        <dbReference type="ARBA" id="ARBA00012211"/>
    </source>
</evidence>
<dbReference type="GO" id="GO:0008360">
    <property type="term" value="P:regulation of cell shape"/>
    <property type="evidence" value="ECO:0007669"/>
    <property type="project" value="UniProtKB-KW"/>
</dbReference>
<dbReference type="EMBL" id="JACHBF010000002">
    <property type="protein sequence ID" value="MBB6490660.1"/>
    <property type="molecule type" value="Genomic_DNA"/>
</dbReference>
<dbReference type="GO" id="GO:0009252">
    <property type="term" value="P:peptidoglycan biosynthetic process"/>
    <property type="evidence" value="ECO:0007669"/>
    <property type="project" value="UniProtKB-UniRule"/>
</dbReference>
<dbReference type="InterPro" id="IPR005758">
    <property type="entry name" value="UDP-N-AcMur_Ala_ligase_MurC"/>
</dbReference>